<dbReference type="EMBL" id="JAUTXT010000061">
    <property type="protein sequence ID" value="KAK3670192.1"/>
    <property type="molecule type" value="Genomic_DNA"/>
</dbReference>
<feature type="transmembrane region" description="Helical" evidence="3">
    <location>
        <begin position="485"/>
        <end position="512"/>
    </location>
</feature>
<accession>A0AAE0WH60</accession>
<evidence type="ECO:0000256" key="4">
    <source>
        <dbReference type="SAM" id="SignalP"/>
    </source>
</evidence>
<comment type="similarity">
    <text evidence="1">Belongs to the histidine acid phosphatase family.</text>
</comment>
<evidence type="ECO:0000313" key="5">
    <source>
        <dbReference type="EMBL" id="KAK3670192.1"/>
    </source>
</evidence>
<evidence type="ECO:0000256" key="1">
    <source>
        <dbReference type="ARBA" id="ARBA00005375"/>
    </source>
</evidence>
<organism evidence="5 6">
    <name type="scientific">Recurvomyces mirabilis</name>
    <dbReference type="NCBI Taxonomy" id="574656"/>
    <lineage>
        <taxon>Eukaryota</taxon>
        <taxon>Fungi</taxon>
        <taxon>Dikarya</taxon>
        <taxon>Ascomycota</taxon>
        <taxon>Pezizomycotina</taxon>
        <taxon>Dothideomycetes</taxon>
        <taxon>Dothideomycetidae</taxon>
        <taxon>Mycosphaerellales</taxon>
        <taxon>Teratosphaeriaceae</taxon>
        <taxon>Recurvomyces</taxon>
    </lineage>
</organism>
<sequence length="610" mass="66164">MLALFIALLATIILTPEAVASGQYTVWSSVIFARSGERTPEVLGYIPTTLTSYGANQAHDVGSFFRERYISSAGSPDSTSYGPLQGLSANTLDSLQLYFHALDEQYTMASAQAFVQGLYPPFTLNASVARLLDPTSILANSSYVESPLQGYQYAEIHNSGGLDAAFPYIGGSLDCPAFDTAALQTTNLPDFALTQAAGHDLYQEIGQLLLSDVLDSDAWDYFNAYAIYDYLNYLYAHNSTAKTILDQQSPVSRITNASYIQQLRWYADSQQYSQLGNLTATNNYSGTSQPFAAMTTGSISTIAGNMLAAKLLSQLQIAIATAGDFYKLSVLFGDFEPLLSFFALARLPELNSNFYGIPDFGSVIVFELFSYTNSSMAAPVFPGTEDLWVRFWFRNGTGGNGDVGGNFQSYPIFGRGPSETDMTWKEFEEGISEIAEGDIGTWCTQCGAQNLFCAAWNSSDALTSDPASSSSSSYHHHYRHGMKPAVAGVVGAIITLAFAALIFAAAMLIGGLRFHRVENRRKNEMGGFKGGHKMASDKDLTITKGGATVVGASIDRSGSPVSAMGNERVGSWELKQKQSSGHMEGDRKPSFESEMRIDPFRDPVKADERV</sequence>
<dbReference type="InterPro" id="IPR050645">
    <property type="entry name" value="Histidine_acid_phosphatase"/>
</dbReference>
<evidence type="ECO:0000256" key="2">
    <source>
        <dbReference type="SAM" id="MobiDB-lite"/>
    </source>
</evidence>
<reference evidence="5" key="1">
    <citation type="submission" date="2023-07" db="EMBL/GenBank/DDBJ databases">
        <title>Black Yeasts Isolated from many extreme environments.</title>
        <authorList>
            <person name="Coleine C."/>
            <person name="Stajich J.E."/>
            <person name="Selbmann L."/>
        </authorList>
    </citation>
    <scope>NUCLEOTIDE SEQUENCE</scope>
    <source>
        <strain evidence="5">CCFEE 5485</strain>
    </source>
</reference>
<gene>
    <name evidence="5" type="ORF">LTR78_009948</name>
</gene>
<dbReference type="InterPro" id="IPR029033">
    <property type="entry name" value="His_PPase_superfam"/>
</dbReference>
<dbReference type="PANTHER" id="PTHR11567">
    <property type="entry name" value="ACID PHOSPHATASE-RELATED"/>
    <property type="match status" value="1"/>
</dbReference>
<evidence type="ECO:0000313" key="6">
    <source>
        <dbReference type="Proteomes" id="UP001274830"/>
    </source>
</evidence>
<proteinExistence type="inferred from homology"/>
<protein>
    <recommendedName>
        <fullName evidence="7">Phosphoglycerate mutase-like protein</fullName>
    </recommendedName>
</protein>
<dbReference type="PANTHER" id="PTHR11567:SF142">
    <property type="entry name" value="PHOSPHOGLYCERATE MUTASE-LIKE PROTEIN"/>
    <property type="match status" value="1"/>
</dbReference>
<dbReference type="Gene3D" id="3.40.50.1240">
    <property type="entry name" value="Phosphoglycerate mutase-like"/>
    <property type="match status" value="1"/>
</dbReference>
<feature type="compositionally biased region" description="Basic and acidic residues" evidence="2">
    <location>
        <begin position="583"/>
        <end position="610"/>
    </location>
</feature>
<dbReference type="Proteomes" id="UP001274830">
    <property type="component" value="Unassembled WGS sequence"/>
</dbReference>
<evidence type="ECO:0000256" key="3">
    <source>
        <dbReference type="SAM" id="Phobius"/>
    </source>
</evidence>
<dbReference type="AlphaFoldDB" id="A0AAE0WH60"/>
<dbReference type="SUPFAM" id="SSF53254">
    <property type="entry name" value="Phosphoglycerate mutase-like"/>
    <property type="match status" value="1"/>
</dbReference>
<feature type="chain" id="PRO_5042108078" description="Phosphoglycerate mutase-like protein" evidence="4">
    <location>
        <begin position="23"/>
        <end position="610"/>
    </location>
</feature>
<feature type="signal peptide" evidence="4">
    <location>
        <begin position="1"/>
        <end position="22"/>
    </location>
</feature>
<dbReference type="GO" id="GO:0016791">
    <property type="term" value="F:phosphatase activity"/>
    <property type="evidence" value="ECO:0007669"/>
    <property type="project" value="TreeGrafter"/>
</dbReference>
<name>A0AAE0WH60_9PEZI</name>
<comment type="caution">
    <text evidence="5">The sequence shown here is derived from an EMBL/GenBank/DDBJ whole genome shotgun (WGS) entry which is preliminary data.</text>
</comment>
<keyword evidence="3" id="KW-1133">Transmembrane helix</keyword>
<evidence type="ECO:0008006" key="7">
    <source>
        <dbReference type="Google" id="ProtNLM"/>
    </source>
</evidence>
<keyword evidence="3" id="KW-0812">Transmembrane</keyword>
<keyword evidence="3" id="KW-0472">Membrane</keyword>
<dbReference type="Pfam" id="PF00328">
    <property type="entry name" value="His_Phos_2"/>
    <property type="match status" value="1"/>
</dbReference>
<dbReference type="InterPro" id="IPR000560">
    <property type="entry name" value="His_Pase_clade-2"/>
</dbReference>
<keyword evidence="4" id="KW-0732">Signal</keyword>
<feature type="region of interest" description="Disordered" evidence="2">
    <location>
        <begin position="572"/>
        <end position="610"/>
    </location>
</feature>
<keyword evidence="6" id="KW-1185">Reference proteome</keyword>